<dbReference type="GO" id="GO:0072686">
    <property type="term" value="C:mitotic spindle"/>
    <property type="evidence" value="ECO:0007669"/>
    <property type="project" value="InterPro"/>
</dbReference>
<dbReference type="Proteomes" id="UP000248340">
    <property type="component" value="Unassembled WGS sequence"/>
</dbReference>
<feature type="compositionally biased region" description="Low complexity" evidence="17">
    <location>
        <begin position="215"/>
        <end position="237"/>
    </location>
</feature>
<comment type="similarity">
    <text evidence="4">Belongs to the DASH complex ASK1 family.</text>
</comment>
<evidence type="ECO:0000313" key="19">
    <source>
        <dbReference type="Proteomes" id="UP000248340"/>
    </source>
</evidence>
<evidence type="ECO:0000256" key="9">
    <source>
        <dbReference type="ARBA" id="ARBA00022701"/>
    </source>
</evidence>
<dbReference type="VEuPathDB" id="FungiDB:BO82DRAFT_383565"/>
<evidence type="ECO:0000256" key="16">
    <source>
        <dbReference type="ARBA" id="ARBA00023328"/>
    </source>
</evidence>
<evidence type="ECO:0000256" key="3">
    <source>
        <dbReference type="ARBA" id="ARBA00004629"/>
    </source>
</evidence>
<feature type="compositionally biased region" description="Gly residues" evidence="17">
    <location>
        <begin position="411"/>
        <end position="421"/>
    </location>
</feature>
<keyword evidence="19" id="KW-1185">Reference proteome</keyword>
<evidence type="ECO:0000256" key="8">
    <source>
        <dbReference type="ARBA" id="ARBA00022618"/>
    </source>
</evidence>
<dbReference type="GeneID" id="37140769"/>
<dbReference type="PANTHER" id="PTHR28200:SF1">
    <property type="entry name" value="DASH COMPLEX SUBUNIT ASK1"/>
    <property type="match status" value="1"/>
</dbReference>
<evidence type="ECO:0000256" key="13">
    <source>
        <dbReference type="ARBA" id="ARBA00023212"/>
    </source>
</evidence>
<feature type="region of interest" description="Disordered" evidence="17">
    <location>
        <begin position="321"/>
        <end position="458"/>
    </location>
</feature>
<dbReference type="InterPro" id="IPR013964">
    <property type="entry name" value="DASH_Ask1"/>
</dbReference>
<keyword evidence="7" id="KW-0963">Cytoplasm</keyword>
<dbReference type="STRING" id="1448315.A0A319C6K8"/>
<dbReference type="PANTHER" id="PTHR28200">
    <property type="entry name" value="DASH COMPLEX SUBUNIT ASK1"/>
    <property type="match status" value="1"/>
</dbReference>
<dbReference type="GO" id="GO:0044732">
    <property type="term" value="C:mitotic spindle pole body"/>
    <property type="evidence" value="ECO:0007669"/>
    <property type="project" value="TreeGrafter"/>
</dbReference>
<protein>
    <recommendedName>
        <fullName evidence="5">DASH complex subunit ASK1</fullName>
    </recommendedName>
</protein>
<evidence type="ECO:0000256" key="17">
    <source>
        <dbReference type="SAM" id="MobiDB-lite"/>
    </source>
</evidence>
<evidence type="ECO:0000256" key="1">
    <source>
        <dbReference type="ARBA" id="ARBA00004123"/>
    </source>
</evidence>
<reference evidence="18 19" key="1">
    <citation type="submission" date="2016-12" db="EMBL/GenBank/DDBJ databases">
        <title>The genomes of Aspergillus section Nigri reveals drivers in fungal speciation.</title>
        <authorList>
            <consortium name="DOE Joint Genome Institute"/>
            <person name="Vesth T.C."/>
            <person name="Nybo J."/>
            <person name="Theobald S."/>
            <person name="Brandl J."/>
            <person name="Frisvad J.C."/>
            <person name="Nielsen K.F."/>
            <person name="Lyhne E.K."/>
            <person name="Kogle M.E."/>
            <person name="Kuo A."/>
            <person name="Riley R."/>
            <person name="Clum A."/>
            <person name="Nolan M."/>
            <person name="Lipzen A."/>
            <person name="Salamov A."/>
            <person name="Henrissat B."/>
            <person name="Wiebenga A."/>
            <person name="De Vries R.P."/>
            <person name="Grigoriev I.V."/>
            <person name="Mortensen U.H."/>
            <person name="Andersen M.R."/>
            <person name="Baker S.E."/>
        </authorList>
    </citation>
    <scope>NUCLEOTIDE SEQUENCE [LARGE SCALE GENOMIC DNA]</scope>
    <source>
        <strain evidence="18 19">CBS 121591</strain>
    </source>
</reference>
<evidence type="ECO:0000256" key="12">
    <source>
        <dbReference type="ARBA" id="ARBA00022838"/>
    </source>
</evidence>
<dbReference type="RefSeq" id="XP_025491666.1">
    <property type="nucleotide sequence ID" value="XM_025638027.1"/>
</dbReference>
<gene>
    <name evidence="18" type="ORF">BO82DRAFT_383565</name>
</gene>
<keyword evidence="6" id="KW-0158">Chromosome</keyword>
<accession>A0A319C6K8</accession>
<dbReference type="GO" id="GO:0005874">
    <property type="term" value="C:microtubule"/>
    <property type="evidence" value="ECO:0007669"/>
    <property type="project" value="UniProtKB-KW"/>
</dbReference>
<dbReference type="GO" id="GO:0042729">
    <property type="term" value="C:DASH complex"/>
    <property type="evidence" value="ECO:0007669"/>
    <property type="project" value="InterPro"/>
</dbReference>
<evidence type="ECO:0000256" key="7">
    <source>
        <dbReference type="ARBA" id="ARBA00022490"/>
    </source>
</evidence>
<feature type="compositionally biased region" description="Low complexity" evidence="17">
    <location>
        <begin position="346"/>
        <end position="357"/>
    </location>
</feature>
<keyword evidence="11" id="KW-0159">Chromosome partition</keyword>
<keyword evidence="12" id="KW-0995">Kinetochore</keyword>
<evidence type="ECO:0000256" key="6">
    <source>
        <dbReference type="ARBA" id="ARBA00022454"/>
    </source>
</evidence>
<evidence type="ECO:0000256" key="2">
    <source>
        <dbReference type="ARBA" id="ARBA00004186"/>
    </source>
</evidence>
<evidence type="ECO:0000256" key="4">
    <source>
        <dbReference type="ARBA" id="ARBA00010731"/>
    </source>
</evidence>
<keyword evidence="10" id="KW-0498">Mitosis</keyword>
<organism evidence="18 19">
    <name type="scientific">Aspergillus uvarum CBS 121591</name>
    <dbReference type="NCBI Taxonomy" id="1448315"/>
    <lineage>
        <taxon>Eukaryota</taxon>
        <taxon>Fungi</taxon>
        <taxon>Dikarya</taxon>
        <taxon>Ascomycota</taxon>
        <taxon>Pezizomycotina</taxon>
        <taxon>Eurotiomycetes</taxon>
        <taxon>Eurotiomycetidae</taxon>
        <taxon>Eurotiales</taxon>
        <taxon>Aspergillaceae</taxon>
        <taxon>Aspergillus</taxon>
        <taxon>Aspergillus subgen. Circumdati</taxon>
    </lineage>
</organism>
<dbReference type="GO" id="GO:0008608">
    <property type="term" value="P:attachment of spindle microtubules to kinetochore"/>
    <property type="evidence" value="ECO:0007669"/>
    <property type="project" value="InterPro"/>
</dbReference>
<evidence type="ECO:0000256" key="5">
    <source>
        <dbReference type="ARBA" id="ARBA00014520"/>
    </source>
</evidence>
<keyword evidence="16" id="KW-0137">Centromere</keyword>
<dbReference type="GO" id="GO:0051301">
    <property type="term" value="P:cell division"/>
    <property type="evidence" value="ECO:0007669"/>
    <property type="project" value="UniProtKB-KW"/>
</dbReference>
<feature type="compositionally biased region" description="Polar residues" evidence="17">
    <location>
        <begin position="156"/>
        <end position="169"/>
    </location>
</feature>
<comment type="subcellular location">
    <subcellularLocation>
        <location evidence="3">Chromosome</location>
        <location evidence="3">Centromere</location>
        <location evidence="3">Kinetochore</location>
    </subcellularLocation>
    <subcellularLocation>
        <location evidence="2">Cytoplasm</location>
        <location evidence="2">Cytoskeleton</location>
        <location evidence="2">Spindle</location>
    </subcellularLocation>
    <subcellularLocation>
        <location evidence="1">Nucleus</location>
    </subcellularLocation>
</comment>
<dbReference type="AlphaFoldDB" id="A0A319C6K8"/>
<keyword evidence="8" id="KW-0132">Cell division</keyword>
<evidence type="ECO:0000256" key="14">
    <source>
        <dbReference type="ARBA" id="ARBA00023242"/>
    </source>
</evidence>
<feature type="compositionally biased region" description="Gly residues" evidence="17">
    <location>
        <begin position="431"/>
        <end position="440"/>
    </location>
</feature>
<name>A0A319C6K8_9EURO</name>
<keyword evidence="13" id="KW-0206">Cytoskeleton</keyword>
<feature type="compositionally biased region" description="Polar residues" evidence="17">
    <location>
        <begin position="321"/>
        <end position="332"/>
    </location>
</feature>
<dbReference type="OrthoDB" id="5573898at2759"/>
<feature type="region of interest" description="Disordered" evidence="17">
    <location>
        <begin position="141"/>
        <end position="283"/>
    </location>
</feature>
<keyword evidence="9" id="KW-0493">Microtubule</keyword>
<evidence type="ECO:0000313" key="18">
    <source>
        <dbReference type="EMBL" id="PYH81466.1"/>
    </source>
</evidence>
<keyword evidence="15" id="KW-0131">Cell cycle</keyword>
<dbReference type="Pfam" id="PF08655">
    <property type="entry name" value="DASH_Ask1"/>
    <property type="match status" value="1"/>
</dbReference>
<keyword evidence="14" id="KW-0539">Nucleus</keyword>
<evidence type="ECO:0000256" key="11">
    <source>
        <dbReference type="ARBA" id="ARBA00022829"/>
    </source>
</evidence>
<evidence type="ECO:0000256" key="10">
    <source>
        <dbReference type="ARBA" id="ARBA00022776"/>
    </source>
</evidence>
<proteinExistence type="inferred from homology"/>
<evidence type="ECO:0000256" key="15">
    <source>
        <dbReference type="ARBA" id="ARBA00023306"/>
    </source>
</evidence>
<sequence>MSRPSSMAQRPLTLTEELEKLEQSITLTLQEIDHNFSQAHRIVTTSILPLIEQYSESSRDVWEGAKFWKQFFEASANVSLSGYEEKPEDTTTALQEDSDQSLIAHERDTQLTAQQDESHLSLDDHREHEPELELTALSLSSHSTPRPYASHHHHQGNQQANDTTVTSIAHPSPYPYDLHPGSLPDDSDTRDLARAAELADAENEDSFLPTTPGKYSASASASRTYRSTQQQQQQQQQYPYHHDESHTPLSSSPFIPPAPTTTHEAYENNNNNNNNNDDDEYHEDPILHRFHDKTYRVQATPLSKKRQPLKHYLSTSKSIKFTNPMFNSSTTPQKPPAKKSKYSFDSSPISSPEPEAPQLHAEIFDSPLKGGARAAQTPNTGRSKRRPSAQHPYYPRVTPKPGMSVLTPMKGGTGRPGGAGGWDSDDDLDGIGSGYGGGGAAFSDEDEDLGPSPPKTMQFHIPQSRLMKTPAKEASRRIVEDLLFTAGANDTTEDIVAEQSPSVIRRVEKLEDETF</sequence>
<dbReference type="EMBL" id="KZ821701">
    <property type="protein sequence ID" value="PYH81466.1"/>
    <property type="molecule type" value="Genomic_DNA"/>
</dbReference>